<protein>
    <submittedName>
        <fullName evidence="2">Uncharacterized protein</fullName>
    </submittedName>
</protein>
<accession>A0ABS9SWI8</accession>
<feature type="region of interest" description="Disordered" evidence="1">
    <location>
        <begin position="53"/>
        <end position="78"/>
    </location>
</feature>
<feature type="region of interest" description="Disordered" evidence="1">
    <location>
        <begin position="1"/>
        <end position="22"/>
    </location>
</feature>
<gene>
    <name evidence="2" type="ORF">MMA15_09645</name>
</gene>
<dbReference type="Proteomes" id="UP001166784">
    <property type="component" value="Unassembled WGS sequence"/>
</dbReference>
<dbReference type="EMBL" id="JAKWJU010000002">
    <property type="protein sequence ID" value="MCH6160657.1"/>
    <property type="molecule type" value="Genomic_DNA"/>
</dbReference>
<reference evidence="2" key="1">
    <citation type="submission" date="2022-03" db="EMBL/GenBank/DDBJ databases">
        <authorList>
            <person name="Santos J.D.N."/>
            <person name="Kallscheuer N."/>
            <person name="Jogler C."/>
            <person name="Lage O.M."/>
        </authorList>
    </citation>
    <scope>NUCLEOTIDE SEQUENCE</scope>
    <source>
        <strain evidence="2">M600PL45_2</strain>
    </source>
</reference>
<evidence type="ECO:0000256" key="1">
    <source>
        <dbReference type="SAM" id="MobiDB-lite"/>
    </source>
</evidence>
<name>A0ABS9SWI8_9ACTN</name>
<evidence type="ECO:0000313" key="2">
    <source>
        <dbReference type="EMBL" id="MCH6160657.1"/>
    </source>
</evidence>
<reference evidence="2" key="2">
    <citation type="journal article" date="2023" name="Int. J. Syst. Evol. Microbiol.">
        <title>Streptomyces marispadix sp. nov., isolated from marine beach sediment of the Northern Coast of Portugal.</title>
        <authorList>
            <person name="dos Santos J.D.N."/>
            <person name="Vitorino I.R."/>
            <person name="Kallscheuer N."/>
            <person name="Srivastava A."/>
            <person name="Krautwurst S."/>
            <person name="Marz M."/>
            <person name="Jogler C."/>
            <person name="Lobo Da Cunha A."/>
            <person name="Catita J."/>
            <person name="Goncalves H."/>
            <person name="Gonzalez I."/>
            <person name="Reyes F."/>
            <person name="Lage O.M."/>
        </authorList>
    </citation>
    <scope>NUCLEOTIDE SEQUENCE</scope>
    <source>
        <strain evidence="2">M600PL45_2</strain>
    </source>
</reference>
<dbReference type="RefSeq" id="WP_241058699.1">
    <property type="nucleotide sequence ID" value="NZ_JAKWJU010000002.1"/>
</dbReference>
<evidence type="ECO:0000313" key="3">
    <source>
        <dbReference type="Proteomes" id="UP001166784"/>
    </source>
</evidence>
<organism evidence="2 3">
    <name type="scientific">Streptomyces marispadix</name>
    <dbReference type="NCBI Taxonomy" id="2922868"/>
    <lineage>
        <taxon>Bacteria</taxon>
        <taxon>Bacillati</taxon>
        <taxon>Actinomycetota</taxon>
        <taxon>Actinomycetes</taxon>
        <taxon>Kitasatosporales</taxon>
        <taxon>Streptomycetaceae</taxon>
        <taxon>Streptomyces</taxon>
    </lineage>
</organism>
<comment type="caution">
    <text evidence="2">The sequence shown here is derived from an EMBL/GenBank/DDBJ whole genome shotgun (WGS) entry which is preliminary data.</text>
</comment>
<keyword evidence="3" id="KW-1185">Reference proteome</keyword>
<proteinExistence type="predicted"/>
<sequence length="78" mass="8355">MSDCPHCGWPDSRPVQDLSQHPTEEGVLSWTRCVCGSVQARLLTAGTVRIVARGQPAPTHTGDREPEAARDAARHPAG</sequence>
<feature type="compositionally biased region" description="Basic and acidic residues" evidence="1">
    <location>
        <begin position="61"/>
        <end position="78"/>
    </location>
</feature>